<name>A0A0L0NXB5_CANAR</name>
<dbReference type="VEuPathDB" id="FungiDB:QG37_04825"/>
<protein>
    <submittedName>
        <fullName evidence="1">Uncharacterized protein</fullName>
    </submittedName>
</protein>
<proteinExistence type="predicted"/>
<dbReference type="EMBL" id="LGST01000033">
    <property type="protein sequence ID" value="KND98300.1"/>
    <property type="molecule type" value="Genomic_DNA"/>
</dbReference>
<accession>A0A0L0NXB5</accession>
<comment type="caution">
    <text evidence="1">The sequence shown here is derived from an EMBL/GenBank/DDBJ whole genome shotgun (WGS) entry which is preliminary data.</text>
</comment>
<gene>
    <name evidence="1" type="ORF">QG37_04825</name>
</gene>
<dbReference type="Proteomes" id="UP000037122">
    <property type="component" value="Unassembled WGS sequence"/>
</dbReference>
<reference evidence="2" key="1">
    <citation type="journal article" date="2015" name="BMC Genomics">
        <title>Draft genome of a commonly misdiagnosed multidrug resistant pathogen Candida auris.</title>
        <authorList>
            <person name="Chatterjee S."/>
            <person name="Alampalli S.V."/>
            <person name="Nageshan R.K."/>
            <person name="Chettiar S.T."/>
            <person name="Joshi S."/>
            <person name="Tatu U.S."/>
        </authorList>
    </citation>
    <scope>NUCLEOTIDE SEQUENCE [LARGE SCALE GENOMIC DNA]</scope>
    <source>
        <strain evidence="2">6684</strain>
    </source>
</reference>
<organism evidence="1 2">
    <name type="scientific">Candidozyma auris</name>
    <name type="common">Yeast</name>
    <name type="synonym">Candida auris</name>
    <dbReference type="NCBI Taxonomy" id="498019"/>
    <lineage>
        <taxon>Eukaryota</taxon>
        <taxon>Fungi</taxon>
        <taxon>Dikarya</taxon>
        <taxon>Ascomycota</taxon>
        <taxon>Saccharomycotina</taxon>
        <taxon>Pichiomycetes</taxon>
        <taxon>Metschnikowiaceae</taxon>
        <taxon>Candidozyma</taxon>
    </lineage>
</organism>
<evidence type="ECO:0000313" key="1">
    <source>
        <dbReference type="EMBL" id="KND98300.1"/>
    </source>
</evidence>
<sequence>MGEIFGVLSEQKDPGYEALGIEHTINQLIQIQ</sequence>
<dbReference type="AlphaFoldDB" id="A0A0L0NXB5"/>
<evidence type="ECO:0000313" key="2">
    <source>
        <dbReference type="Proteomes" id="UP000037122"/>
    </source>
</evidence>